<keyword evidence="2" id="KW-1185">Reference proteome</keyword>
<evidence type="ECO:0000313" key="2">
    <source>
        <dbReference type="Proteomes" id="UP000632289"/>
    </source>
</evidence>
<name>A0A927EWD6_9ACTN</name>
<accession>A0A927EWD6</accession>
<dbReference type="Proteomes" id="UP000632289">
    <property type="component" value="Unassembled WGS sequence"/>
</dbReference>
<reference evidence="1" key="1">
    <citation type="submission" date="2020-09" db="EMBL/GenBank/DDBJ databases">
        <title>Secondary metabolite and genome analysis of marine Streptomyces chumphonensis KK1-2T.</title>
        <authorList>
            <person name="Phongsopitanun W."/>
            <person name="Kanchanasin P."/>
            <person name="Pittayakhajonwut P."/>
            <person name="Suwanborirux K."/>
            <person name="Tanasupawat S."/>
        </authorList>
    </citation>
    <scope>NUCLEOTIDE SEQUENCE</scope>
    <source>
        <strain evidence="1">KK1-2</strain>
    </source>
</reference>
<evidence type="ECO:0008006" key="3">
    <source>
        <dbReference type="Google" id="ProtNLM"/>
    </source>
</evidence>
<dbReference type="AlphaFoldDB" id="A0A927EWD6"/>
<dbReference type="EMBL" id="JACXYU010000001">
    <property type="protein sequence ID" value="MBD3930858.1"/>
    <property type="molecule type" value="Genomic_DNA"/>
</dbReference>
<sequence length="195" mass="20278">MSISFCADAPPPDTAAWLASASPFPRSVRALWAAFPDRPQPLPCGTVFDVVSVPAVFGRRMVGHLASAGGVATGPVAVDRGRALFFARPGTARRLPALLRWEEWHGQPGAEAVPALLGYGPGDVVGVPAPPLPGGSGTRWLVPPDGTPAARPTGARELLWAAVRTVRAGRGHGRDLSISAPGDAGAKVYDVSRRR</sequence>
<protein>
    <recommendedName>
        <fullName evidence="3">DNA primase/polymerase bifunctional N-terminal domain-containing protein</fullName>
    </recommendedName>
</protein>
<proteinExistence type="predicted"/>
<gene>
    <name evidence="1" type="ORF">IF129_04665</name>
</gene>
<comment type="caution">
    <text evidence="1">The sequence shown here is derived from an EMBL/GenBank/DDBJ whole genome shotgun (WGS) entry which is preliminary data.</text>
</comment>
<evidence type="ECO:0000313" key="1">
    <source>
        <dbReference type="EMBL" id="MBD3930858.1"/>
    </source>
</evidence>
<dbReference type="RefSeq" id="WP_191208078.1">
    <property type="nucleotide sequence ID" value="NZ_BAABKL010000039.1"/>
</dbReference>
<organism evidence="1 2">
    <name type="scientific">Streptomyces chumphonensis</name>
    <dbReference type="NCBI Taxonomy" id="1214925"/>
    <lineage>
        <taxon>Bacteria</taxon>
        <taxon>Bacillati</taxon>
        <taxon>Actinomycetota</taxon>
        <taxon>Actinomycetes</taxon>
        <taxon>Kitasatosporales</taxon>
        <taxon>Streptomycetaceae</taxon>
        <taxon>Streptomyces</taxon>
    </lineage>
</organism>